<reference evidence="1" key="1">
    <citation type="submission" date="2023-03" db="EMBL/GenBank/DDBJ databases">
        <authorList>
            <person name="Steffen K."/>
            <person name="Cardenas P."/>
        </authorList>
    </citation>
    <scope>NUCLEOTIDE SEQUENCE</scope>
</reference>
<dbReference type="AlphaFoldDB" id="A0AA35X457"/>
<comment type="caution">
    <text evidence="1">The sequence shown here is derived from an EMBL/GenBank/DDBJ whole genome shotgun (WGS) entry which is preliminary data.</text>
</comment>
<name>A0AA35X457_GEOBA</name>
<sequence>MRRAAQQPVRSTFQFLIRASARIGLKFAPCHCQFTTRFHSECRRHTICDILSSERNTPNLKFINHTVEEVGVTLTRCDTHTFGTEIHACIPTGFCFGIKLSVNIQPRCLLALRSDE</sequence>
<dbReference type="Proteomes" id="UP001174909">
    <property type="component" value="Unassembled WGS sequence"/>
</dbReference>
<keyword evidence="2" id="KW-1185">Reference proteome</keyword>
<protein>
    <submittedName>
        <fullName evidence="1">Uncharacterized protein</fullName>
    </submittedName>
</protein>
<evidence type="ECO:0000313" key="1">
    <source>
        <dbReference type="EMBL" id="CAI8043524.1"/>
    </source>
</evidence>
<proteinExistence type="predicted"/>
<organism evidence="1 2">
    <name type="scientific">Geodia barretti</name>
    <name type="common">Barrett's horny sponge</name>
    <dbReference type="NCBI Taxonomy" id="519541"/>
    <lineage>
        <taxon>Eukaryota</taxon>
        <taxon>Metazoa</taxon>
        <taxon>Porifera</taxon>
        <taxon>Demospongiae</taxon>
        <taxon>Heteroscleromorpha</taxon>
        <taxon>Tetractinellida</taxon>
        <taxon>Astrophorina</taxon>
        <taxon>Geodiidae</taxon>
        <taxon>Geodia</taxon>
    </lineage>
</organism>
<dbReference type="EMBL" id="CASHTH010003333">
    <property type="protein sequence ID" value="CAI8043524.1"/>
    <property type="molecule type" value="Genomic_DNA"/>
</dbReference>
<evidence type="ECO:0000313" key="2">
    <source>
        <dbReference type="Proteomes" id="UP001174909"/>
    </source>
</evidence>
<accession>A0AA35X457</accession>
<gene>
    <name evidence="1" type="ORF">GBAR_LOCUS24132</name>
</gene>